<protein>
    <submittedName>
        <fullName evidence="2">2-dehydro-3-deoxyphosphogluconate aldolase/4-hydroxy-2-oxoglutarate aldolase</fullName>
    </submittedName>
</protein>
<reference evidence="2" key="1">
    <citation type="journal article" date="2013" name="Environ. Microbiol.">
        <title>Microbiota from the distal guts of lean and obese adolescents exhibit partial functional redundancy besides clear differences in community structure.</title>
        <authorList>
            <person name="Ferrer M."/>
            <person name="Ruiz A."/>
            <person name="Lanza F."/>
            <person name="Haange S.B."/>
            <person name="Oberbach A."/>
            <person name="Till H."/>
            <person name="Bargiela R."/>
            <person name="Campoy C."/>
            <person name="Segura M.T."/>
            <person name="Richter M."/>
            <person name="von Bergen M."/>
            <person name="Seifert J."/>
            <person name="Suarez A."/>
        </authorList>
    </citation>
    <scope>NUCLEOTIDE SEQUENCE</scope>
</reference>
<evidence type="ECO:0000259" key="1">
    <source>
        <dbReference type="PROSITE" id="PS51819"/>
    </source>
</evidence>
<organism evidence="2">
    <name type="scientific">human gut metagenome</name>
    <dbReference type="NCBI Taxonomy" id="408170"/>
    <lineage>
        <taxon>unclassified sequences</taxon>
        <taxon>metagenomes</taxon>
        <taxon>organismal metagenomes</taxon>
    </lineage>
</organism>
<accession>K1TAV8</accession>
<dbReference type="EMBL" id="AJWY01007597">
    <property type="protein sequence ID" value="EKC63550.1"/>
    <property type="molecule type" value="Genomic_DNA"/>
</dbReference>
<gene>
    <name evidence="2" type="ORF">LEA_11283</name>
</gene>
<sequence length="79" mass="8743">PGNSSIFVGNKEFEIMKKPGRGTHGHIAILTNNVDRAIYHLSQRGVKFDMDSKNVKDGKTIAIYFADEVAGFAIHLVQK</sequence>
<proteinExistence type="predicted"/>
<feature type="non-terminal residue" evidence="2">
    <location>
        <position position="1"/>
    </location>
</feature>
<dbReference type="AlphaFoldDB" id="K1TAV8"/>
<dbReference type="SUPFAM" id="SSF54593">
    <property type="entry name" value="Glyoxalase/Bleomycin resistance protein/Dihydroxybiphenyl dioxygenase"/>
    <property type="match status" value="1"/>
</dbReference>
<evidence type="ECO:0000313" key="2">
    <source>
        <dbReference type="EMBL" id="EKC63550.1"/>
    </source>
</evidence>
<dbReference type="Pfam" id="PF00903">
    <property type="entry name" value="Glyoxalase"/>
    <property type="match status" value="1"/>
</dbReference>
<feature type="domain" description="VOC" evidence="1">
    <location>
        <begin position="1"/>
        <end position="79"/>
    </location>
</feature>
<name>K1TAV8_9ZZZZ</name>
<dbReference type="PROSITE" id="PS51819">
    <property type="entry name" value="VOC"/>
    <property type="match status" value="1"/>
</dbReference>
<dbReference type="Gene3D" id="3.10.180.10">
    <property type="entry name" value="2,3-Dihydroxybiphenyl 1,2-Dioxygenase, domain 1"/>
    <property type="match status" value="1"/>
</dbReference>
<dbReference type="InterPro" id="IPR037523">
    <property type="entry name" value="VOC_core"/>
</dbReference>
<dbReference type="InterPro" id="IPR029068">
    <property type="entry name" value="Glyas_Bleomycin-R_OHBP_Dase"/>
</dbReference>
<dbReference type="InterPro" id="IPR004360">
    <property type="entry name" value="Glyas_Fos-R_dOase_dom"/>
</dbReference>
<comment type="caution">
    <text evidence="2">The sequence shown here is derived from an EMBL/GenBank/DDBJ whole genome shotgun (WGS) entry which is preliminary data.</text>
</comment>